<dbReference type="Gene3D" id="3.40.366.10">
    <property type="entry name" value="Malonyl-Coenzyme A Acyl Carrier Protein, domain 2"/>
    <property type="match status" value="1"/>
</dbReference>
<dbReference type="EC" id="3.1.2.14" evidence="1"/>
<keyword evidence="13" id="KW-0443">Lipid metabolism</keyword>
<keyword evidence="5" id="KW-0444">Lipid biosynthesis</keyword>
<dbReference type="InterPro" id="IPR032821">
    <property type="entry name" value="PKS_assoc"/>
</dbReference>
<dbReference type="KEGG" id="cvn:111099168"/>
<keyword evidence="14" id="KW-0275">Fatty acid biosynthesis</keyword>
<dbReference type="RefSeq" id="XP_022286280.1">
    <property type="nucleotide sequence ID" value="XM_022430572.1"/>
</dbReference>
<evidence type="ECO:0000256" key="16">
    <source>
        <dbReference type="ARBA" id="ARBA00044883"/>
    </source>
</evidence>
<evidence type="ECO:0000256" key="15">
    <source>
        <dbReference type="ARBA" id="ARBA00023268"/>
    </source>
</evidence>
<keyword evidence="9" id="KW-0276">Fatty acid metabolism</keyword>
<evidence type="ECO:0000256" key="6">
    <source>
        <dbReference type="ARBA" id="ARBA00022553"/>
    </source>
</evidence>
<dbReference type="InterPro" id="IPR020841">
    <property type="entry name" value="PKS_Beta-ketoAc_synthase_dom"/>
</dbReference>
<dbReference type="Pfam" id="PF16197">
    <property type="entry name" value="KAsynt_C_assoc"/>
    <property type="match status" value="1"/>
</dbReference>
<dbReference type="InterPro" id="IPR016039">
    <property type="entry name" value="Thiolase-like"/>
</dbReference>
<dbReference type="PROSITE" id="PS52004">
    <property type="entry name" value="KS3_2"/>
    <property type="match status" value="1"/>
</dbReference>
<dbReference type="Pfam" id="PF02801">
    <property type="entry name" value="Ketoacyl-synt_C"/>
    <property type="match status" value="1"/>
</dbReference>
<evidence type="ECO:0000256" key="1">
    <source>
        <dbReference type="ARBA" id="ARBA00012480"/>
    </source>
</evidence>
<dbReference type="PANTHER" id="PTHR43775">
    <property type="entry name" value="FATTY ACID SYNTHASE"/>
    <property type="match status" value="1"/>
</dbReference>
<evidence type="ECO:0000256" key="12">
    <source>
        <dbReference type="ARBA" id="ARBA00023027"/>
    </source>
</evidence>
<keyword evidence="7 17" id="KW-0808">Transferase</keyword>
<dbReference type="Gene3D" id="3.40.50.720">
    <property type="entry name" value="NAD(P)-binding Rossmann-like Domain"/>
    <property type="match status" value="1"/>
</dbReference>
<dbReference type="InterPro" id="IPR014030">
    <property type="entry name" value="Ketoacyl_synth_N"/>
</dbReference>
<dbReference type="SUPFAM" id="SSF52151">
    <property type="entry name" value="FabD/lysophospholipase-like"/>
    <property type="match status" value="1"/>
</dbReference>
<keyword evidence="15" id="KW-0511">Multifunctional enzyme</keyword>
<dbReference type="Pfam" id="PF00109">
    <property type="entry name" value="ketoacyl-synt"/>
    <property type="match status" value="1"/>
</dbReference>
<dbReference type="EC" id="2.3.1.85" evidence="2"/>
<dbReference type="GO" id="GO:0006633">
    <property type="term" value="P:fatty acid biosynthetic process"/>
    <property type="evidence" value="ECO:0007669"/>
    <property type="project" value="UniProtKB-KW"/>
</dbReference>
<keyword evidence="4" id="KW-0596">Phosphopantetheine</keyword>
<keyword evidence="6" id="KW-0597">Phosphoprotein</keyword>
<evidence type="ECO:0000256" key="8">
    <source>
        <dbReference type="ARBA" id="ARBA00022801"/>
    </source>
</evidence>
<evidence type="ECO:0000256" key="14">
    <source>
        <dbReference type="ARBA" id="ARBA00023160"/>
    </source>
</evidence>
<dbReference type="InterPro" id="IPR016035">
    <property type="entry name" value="Acyl_Trfase/lysoPLipase"/>
</dbReference>
<keyword evidence="12" id="KW-0520">NAD</keyword>
<organism evidence="19 20">
    <name type="scientific">Crassostrea virginica</name>
    <name type="common">Eastern oyster</name>
    <dbReference type="NCBI Taxonomy" id="6565"/>
    <lineage>
        <taxon>Eukaryota</taxon>
        <taxon>Metazoa</taxon>
        <taxon>Spiralia</taxon>
        <taxon>Lophotrochozoa</taxon>
        <taxon>Mollusca</taxon>
        <taxon>Bivalvia</taxon>
        <taxon>Autobranchia</taxon>
        <taxon>Pteriomorphia</taxon>
        <taxon>Ostreida</taxon>
        <taxon>Ostreoidea</taxon>
        <taxon>Ostreidae</taxon>
        <taxon>Crassostrea</taxon>
    </lineage>
</organism>
<dbReference type="GO" id="GO:0004312">
    <property type="term" value="F:fatty acid synthase activity"/>
    <property type="evidence" value="ECO:0007669"/>
    <property type="project" value="UniProtKB-EC"/>
</dbReference>
<evidence type="ECO:0000256" key="7">
    <source>
        <dbReference type="ARBA" id="ARBA00022679"/>
    </source>
</evidence>
<dbReference type="SUPFAM" id="SSF53474">
    <property type="entry name" value="alpha/beta-Hydrolases"/>
    <property type="match status" value="1"/>
</dbReference>
<dbReference type="Pfam" id="PF00975">
    <property type="entry name" value="Thioesterase"/>
    <property type="match status" value="1"/>
</dbReference>
<name>A0A8B8A544_CRAVI</name>
<evidence type="ECO:0000259" key="18">
    <source>
        <dbReference type="PROSITE" id="PS52004"/>
    </source>
</evidence>
<evidence type="ECO:0000256" key="4">
    <source>
        <dbReference type="ARBA" id="ARBA00022450"/>
    </source>
</evidence>
<dbReference type="SMART" id="SM00825">
    <property type="entry name" value="PKS_KS"/>
    <property type="match status" value="1"/>
</dbReference>
<dbReference type="OrthoDB" id="329835at2759"/>
<dbReference type="InterPro" id="IPR029058">
    <property type="entry name" value="AB_hydrolase_fold"/>
</dbReference>
<accession>A0A8B8A544</accession>
<dbReference type="Proteomes" id="UP000694844">
    <property type="component" value="Chromosome 5"/>
</dbReference>
<evidence type="ECO:0000256" key="13">
    <source>
        <dbReference type="ARBA" id="ARBA00023098"/>
    </source>
</evidence>
<dbReference type="Gene3D" id="3.40.50.1820">
    <property type="entry name" value="alpha/beta hydrolase"/>
    <property type="match status" value="1"/>
</dbReference>
<reference evidence="20" key="1">
    <citation type="submission" date="2025-08" db="UniProtKB">
        <authorList>
            <consortium name="RefSeq"/>
        </authorList>
    </citation>
    <scope>IDENTIFICATION</scope>
    <source>
        <tissue evidence="20">Whole sample</tissue>
    </source>
</reference>
<dbReference type="InterPro" id="IPR018201">
    <property type="entry name" value="Ketoacyl_synth_AS"/>
</dbReference>
<keyword evidence="10" id="KW-0521">NADP</keyword>
<evidence type="ECO:0000256" key="9">
    <source>
        <dbReference type="ARBA" id="ARBA00022832"/>
    </source>
</evidence>
<keyword evidence="19" id="KW-1185">Reference proteome</keyword>
<evidence type="ECO:0000256" key="10">
    <source>
        <dbReference type="ARBA" id="ARBA00022857"/>
    </source>
</evidence>
<gene>
    <name evidence="20" type="primary">LOC111099168</name>
</gene>
<proteinExistence type="inferred from homology"/>
<evidence type="ECO:0000256" key="3">
    <source>
        <dbReference type="ARBA" id="ARBA00018769"/>
    </source>
</evidence>
<dbReference type="InterPro" id="IPR014031">
    <property type="entry name" value="Ketoacyl_synth_C"/>
</dbReference>
<evidence type="ECO:0000256" key="5">
    <source>
        <dbReference type="ARBA" id="ARBA00022516"/>
    </source>
</evidence>
<evidence type="ECO:0000313" key="20">
    <source>
        <dbReference type="RefSeq" id="XP_022286280.1"/>
    </source>
</evidence>
<dbReference type="SUPFAM" id="SSF53901">
    <property type="entry name" value="Thiolase-like"/>
    <property type="match status" value="1"/>
</dbReference>
<dbReference type="InterPro" id="IPR050091">
    <property type="entry name" value="PKS_NRPS_Biosynth_Enz"/>
</dbReference>
<dbReference type="Gene3D" id="3.40.47.10">
    <property type="match status" value="1"/>
</dbReference>
<comment type="catalytic activity">
    <reaction evidence="16">
        <text>acetyl-CoA + n malonyl-CoA + 2n NADPH + 2n H(+) = a long-chain fatty acid + (n+1) CoA + n CO2 + 2n NADP(+).</text>
        <dbReference type="EC" id="2.3.1.85"/>
    </reaction>
</comment>
<evidence type="ECO:0000256" key="17">
    <source>
        <dbReference type="RuleBase" id="RU003694"/>
    </source>
</evidence>
<evidence type="ECO:0000313" key="19">
    <source>
        <dbReference type="Proteomes" id="UP000694844"/>
    </source>
</evidence>
<keyword evidence="11" id="KW-0560">Oxidoreductase</keyword>
<dbReference type="InterPro" id="IPR001031">
    <property type="entry name" value="Thioesterase"/>
</dbReference>
<evidence type="ECO:0000256" key="11">
    <source>
        <dbReference type="ARBA" id="ARBA00023002"/>
    </source>
</evidence>
<evidence type="ECO:0000256" key="2">
    <source>
        <dbReference type="ARBA" id="ARBA00012873"/>
    </source>
</evidence>
<dbReference type="GO" id="GO:0016491">
    <property type="term" value="F:oxidoreductase activity"/>
    <property type="evidence" value="ECO:0007669"/>
    <property type="project" value="UniProtKB-KW"/>
</dbReference>
<protein>
    <recommendedName>
        <fullName evidence="3">Fatty acid synthase</fullName>
        <ecNumber evidence="2">2.3.1.85</ecNumber>
        <ecNumber evidence="1">3.1.2.14</ecNumber>
    </recommendedName>
</protein>
<sequence>MQDMTEIYVAGIAARLPESENIDEFWENLMVGKDMIGQTRWPKELYGTPPRVGLIKNLDKFDAEYFSFEETEVHHMNPMLRYLLEVSAECIVDSSLSLPVLQNNTTGLYLACFLPDNDALETSRGANSRLCTTVPTMAGHLMEHFGLSGPMVTVDTGCSSSLSAMEMAVSDLRAGKCQFALVSSVNLLLNPSYLQQMSQLGMLNPTGQSNVFDAKAGGYVRAEGVVTTLLTRNENICKHVYLSIVDILTNCDGFKSEGITFPNSQSQANLMRTIYNRCKLDVNKIAYVEAHSTGTKAGDPVEVAGICEAFCKDRDTPLLIGSVKANMGHSEATAGLASFVKCVLIARHGMIPPQINFNSPNPNIDGITQGKVRVVDKATPLEDGFISLNSFGYGGANGHVVLKPYKKKQSNRDIHHSLIAIKARSEKEMESIVDFVQKNKKNVASLALLSNSWLSHDPKRMLRGFVVTDSGSKEKDEIHMSKNITVVPSIWLMLEDLAWGRLDSFSSLLETPVFRKSIQSSQQIMTNIDKSVQWTNLIQDQPCTEDIAQRIVLSIFVLLGIVDIIKETKVQPQGVVGSGLSEIVAGYHDGCLSREQCVRLAYLIGNLLKKWANTDLAEKYSVYRVTLNPDEIYCLGPYTRVLSTVSGNTFVIAIENEKKEEALRIIHTKGGYHSKLADRLPLYSDLVNEMVDGIEEEAMEILHSPKYRSKHMISLSQDYAIGCQSSVRSLFDWSYLRRVLTTPSTVTCVLNTLPVDTTLVHVSLGRSSSSPQRLEKHFVFDPISCTGDLKSVLMMLGQIHVLGHDISVECLYDVSFPVDVGVPSISPLVKWDHSQSWLIPEWPEFYCRVKDDVEVPYSISDIETDGIHSTQGLLLYHALMAISEKHNKSHELINGVELYDMVWTLNDMSQDDLLNTDTIYVQTGKKSFVVEKDGETQLLTGKYKMYETGEDLTLPQIPGYDLDINENLKGDDDDRLSIEKTEIMWEDSWLDFLDTLLEFSTQWLEGPLLRIWVSPNTHMKEVKDCANMLAVVEKCTGLGKAGGVVFHTKVSQLRNKNSGRVYNLEGIESSKVSLLMVYSIDSVTEGCHRVLIYQGENAKEQVIGIILITEKGVEGREFPLSMGWTPKDLEQLIPYMLAVYLLLDVAKIKENHTLLILPPIDTLCVYLMALANELEVTIFTSSYDTEVRDVIDNMFPYVRVVSGERLEQNIKILTQGEGCDVVIQFTSADFQSAINLTADNGKVLFCTLPTPQEEITLTKDCSLIVPDLSKAVTSFMQKSLEDIQLFLYNMQNGCIAEISKEGFPEVQGLKYNLAERSHFTHPVELAQILSAIEDPVVNANNQSIAEMMEADIIAMQRLQSAISTKPKDFSLLVNDCSDKENQFDSYNLLNIAQSTTPGAFQPMEEVRLIYLPQINLQDYDDVFDCTTDRLTVPPVATPIITITDETDTGSKVMTSTPMFGFAVDQTKNFTGSPKNTHLTIPRLTIPSTISNFKKGAKMSLIVYSTPTTPTLTPALKTLLTPQIGEHNIVPLNEETKQPTVFCVHPITGKLNLLKTLGGLLQYQFYGIQRTSITPNDSIQSVASYYKNAVQMYNEKQPVFLIGYSFGSLVAMEMAIQFQEQGSKVGCLILLDGGPGYFHSQFNQGIQAASKEEKMDYLECGALVNFLQMYASVPNQKLILKILLSLKTKQERIELVLDMTFGRVVVSPNPAKSRWLVAKEKLKMRGALTPCKQYRFSDAAEELIRLKRQEAAKDFIKSVHMAYKYQHTGQKFKGDIHLLRVKSDLPLSTPVSVDYGLKDWCTGNVSLRFYDGTHESFLQQDDGESVAKDIMEIVRESSC</sequence>
<dbReference type="GO" id="GO:0004315">
    <property type="term" value="F:3-oxoacyl-[acyl-carrier-protein] synthase activity"/>
    <property type="evidence" value="ECO:0007669"/>
    <property type="project" value="InterPro"/>
</dbReference>
<keyword evidence="8" id="KW-0378">Hydrolase</keyword>
<feature type="domain" description="Ketosynthase family 3 (KS3)" evidence="18">
    <location>
        <begin position="4"/>
        <end position="404"/>
    </location>
</feature>
<dbReference type="GO" id="GO:0016297">
    <property type="term" value="F:fatty acyl-[ACP] hydrolase activity"/>
    <property type="evidence" value="ECO:0007669"/>
    <property type="project" value="UniProtKB-EC"/>
</dbReference>
<dbReference type="Gene3D" id="3.30.70.3290">
    <property type="match status" value="2"/>
</dbReference>
<dbReference type="PANTHER" id="PTHR43775:SF7">
    <property type="entry name" value="FATTY ACID SYNTHASE"/>
    <property type="match status" value="1"/>
</dbReference>
<comment type="similarity">
    <text evidence="17">Belongs to the thiolase-like superfamily. Beta-ketoacyl-ACP synthases family.</text>
</comment>
<dbReference type="CDD" id="cd00833">
    <property type="entry name" value="PKS"/>
    <property type="match status" value="1"/>
</dbReference>
<dbReference type="InterPro" id="IPR001227">
    <property type="entry name" value="Ac_transferase_dom_sf"/>
</dbReference>
<dbReference type="GeneID" id="111099168"/>
<dbReference type="PROSITE" id="PS00606">
    <property type="entry name" value="KS3_1"/>
    <property type="match status" value="1"/>
</dbReference>